<dbReference type="RefSeq" id="WP_261854027.1">
    <property type="nucleotide sequence ID" value="NZ_BQXY01000009.1"/>
</dbReference>
<comment type="caution">
    <text evidence="4">The sequence shown here is derived from an EMBL/GenBank/DDBJ whole genome shotgun (WGS) entry which is preliminary data.</text>
</comment>
<feature type="compositionally biased region" description="Low complexity" evidence="2">
    <location>
        <begin position="468"/>
        <end position="492"/>
    </location>
</feature>
<dbReference type="InterPro" id="IPR011098">
    <property type="entry name" value="G5_dom"/>
</dbReference>
<dbReference type="PANTHER" id="PTHR35788:SF1">
    <property type="entry name" value="EXPORTED PROTEIN"/>
    <property type="match status" value="1"/>
</dbReference>
<dbReference type="Pfam" id="PF07501">
    <property type="entry name" value="G5"/>
    <property type="match status" value="1"/>
</dbReference>
<evidence type="ECO:0000313" key="4">
    <source>
        <dbReference type="EMBL" id="GKU27155.1"/>
    </source>
</evidence>
<keyword evidence="5" id="KW-1185">Reference proteome</keyword>
<feature type="domain" description="G5" evidence="3">
    <location>
        <begin position="380"/>
        <end position="459"/>
    </location>
</feature>
<dbReference type="Gene3D" id="2.20.230.10">
    <property type="entry name" value="Resuscitation-promoting factor rpfb"/>
    <property type="match status" value="1"/>
</dbReference>
<dbReference type="InterPro" id="IPR007391">
    <property type="entry name" value="Vancomycin_resist_VanW"/>
</dbReference>
<dbReference type="Proteomes" id="UP001057868">
    <property type="component" value="Unassembled WGS sequence"/>
</dbReference>
<dbReference type="InterPro" id="IPR052913">
    <property type="entry name" value="Glycopeptide_resist_protein"/>
</dbReference>
<reference evidence="4" key="1">
    <citation type="journal article" date="2023" name="Int. J. Syst. Evol. Microbiol.">
        <title>&lt;i&gt;Clostridium folliculivorans&lt;/i&gt; sp. nov., isolated from soil samples of an organic paddy in Japan.</title>
        <authorList>
            <person name="Tazawa J."/>
            <person name="Kobayashi H."/>
            <person name="Tanizawa Y."/>
            <person name="Uchino A."/>
            <person name="Tanaka F."/>
            <person name="Urashima Y."/>
            <person name="Miura S."/>
            <person name="Sakamoto M."/>
            <person name="Ohkuma M."/>
            <person name="Tohno M."/>
        </authorList>
    </citation>
    <scope>NUCLEOTIDE SEQUENCE</scope>
    <source>
        <strain evidence="4">D1-1</strain>
    </source>
</reference>
<feature type="region of interest" description="Disordered" evidence="2">
    <location>
        <begin position="455"/>
        <end position="492"/>
    </location>
</feature>
<evidence type="ECO:0000259" key="3">
    <source>
        <dbReference type="PROSITE" id="PS51109"/>
    </source>
</evidence>
<organism evidence="4 5">
    <name type="scientific">Clostridium folliculivorans</name>
    <dbReference type="NCBI Taxonomy" id="2886038"/>
    <lineage>
        <taxon>Bacteria</taxon>
        <taxon>Bacillati</taxon>
        <taxon>Bacillota</taxon>
        <taxon>Clostridia</taxon>
        <taxon>Eubacteriales</taxon>
        <taxon>Clostridiaceae</taxon>
        <taxon>Clostridium</taxon>
    </lineage>
</organism>
<evidence type="ECO:0000256" key="1">
    <source>
        <dbReference type="ARBA" id="ARBA00022729"/>
    </source>
</evidence>
<dbReference type="PROSITE" id="PS51109">
    <property type="entry name" value="G5"/>
    <property type="match status" value="1"/>
</dbReference>
<accession>A0A9W5Y5Y3</accession>
<protein>
    <submittedName>
        <fullName evidence="4">Exported protein</fullName>
    </submittedName>
</protein>
<dbReference type="PANTHER" id="PTHR35788">
    <property type="entry name" value="EXPORTED PROTEIN-RELATED"/>
    <property type="match status" value="1"/>
</dbReference>
<proteinExistence type="predicted"/>
<dbReference type="InterPro" id="IPR022029">
    <property type="entry name" value="YoaR-like_PG-bd"/>
</dbReference>
<dbReference type="Pfam" id="PF12229">
    <property type="entry name" value="PG_binding_4"/>
    <property type="match status" value="1"/>
</dbReference>
<dbReference type="AlphaFoldDB" id="A0A9W5Y5Y3"/>
<dbReference type="SMART" id="SM01208">
    <property type="entry name" value="G5"/>
    <property type="match status" value="1"/>
</dbReference>
<keyword evidence="1" id="KW-0732">Signal</keyword>
<dbReference type="EMBL" id="BQXY01000009">
    <property type="protein sequence ID" value="GKU27155.1"/>
    <property type="molecule type" value="Genomic_DNA"/>
</dbReference>
<gene>
    <name evidence="4" type="ORF">CFOLD11_39820</name>
</gene>
<dbReference type="Pfam" id="PF04294">
    <property type="entry name" value="VanW"/>
    <property type="match status" value="1"/>
</dbReference>
<sequence length="492" mass="53784">MSNEVGKNKTLKMVVAGTVAVVVIGLSGAGVYAMTVKNQVAKWDNKIYQGVKVNNVDLSGKTKEEAVKLLEDSFSNTIKQKKLVVKALDQNFELDYSNLNPQFNVQEIAQKALEEGKNLSLFQKNDIIKNGTNKNLPLEFKYDDSKIKAFEQQIESKINKDPVDAKISISGGNINITDDQTGRKVNAEELDKLIKTNINGKIEQQTVVQAPIEEVKSKYPKSELAKIDGKISTFSTSFATSNEGRSANVTLASKFINAKLLMPGDTFSYNETVGERTTARGFGIGAIFKGDKVEDEVGGGICQVSTTLYRAAMRAGIKPTERHNHSMPASYSPVGLDATVYWGSLDYKFKNTYDFPVYIESYASNKTVYVNFYGSVSGMGGKTYELFADTLDKYEPTISQVQDSSLAEGQTQWEKKPVTGYKVKSYLITYQGGKEVSRENIATDTYQKVNGVMKVGTKKATPPPAAPPAATQTQTTPPAQATQTSATPGTNQ</sequence>
<evidence type="ECO:0000313" key="5">
    <source>
        <dbReference type="Proteomes" id="UP001057868"/>
    </source>
</evidence>
<evidence type="ECO:0000256" key="2">
    <source>
        <dbReference type="SAM" id="MobiDB-lite"/>
    </source>
</evidence>
<name>A0A9W5Y5Y3_9CLOT</name>